<keyword evidence="2" id="KW-1185">Reference proteome</keyword>
<dbReference type="EMBL" id="CP021780">
    <property type="protein sequence ID" value="ASA25707.1"/>
    <property type="molecule type" value="Genomic_DNA"/>
</dbReference>
<evidence type="ECO:0008006" key="3">
    <source>
        <dbReference type="Google" id="ProtNLM"/>
    </source>
</evidence>
<dbReference type="SUPFAM" id="SSF103642">
    <property type="entry name" value="Sec-C motif"/>
    <property type="match status" value="1"/>
</dbReference>
<dbReference type="Gene3D" id="3.10.450.50">
    <property type="match status" value="1"/>
</dbReference>
<name>A0A2Z2KIH1_9BACL</name>
<dbReference type="OrthoDB" id="6399948at2"/>
<organism evidence="1 2">
    <name type="scientific">Paenibacillus donghaensis</name>
    <dbReference type="NCBI Taxonomy" id="414771"/>
    <lineage>
        <taxon>Bacteria</taxon>
        <taxon>Bacillati</taxon>
        <taxon>Bacillota</taxon>
        <taxon>Bacilli</taxon>
        <taxon>Bacillales</taxon>
        <taxon>Paenibacillaceae</taxon>
        <taxon>Paenibacillus</taxon>
    </lineage>
</organism>
<protein>
    <recommendedName>
        <fullName evidence="3">SEC-C motif-containing protein</fullName>
    </recommendedName>
</protein>
<proteinExistence type="predicted"/>
<evidence type="ECO:0000313" key="1">
    <source>
        <dbReference type="EMBL" id="ASA25707.1"/>
    </source>
</evidence>
<dbReference type="RefSeq" id="WP_087919668.1">
    <property type="nucleotide sequence ID" value="NZ_CP021780.1"/>
</dbReference>
<reference evidence="1 2" key="1">
    <citation type="submission" date="2017-06" db="EMBL/GenBank/DDBJ databases">
        <title>Complete genome sequence of Paenibacillus donghaensis KCTC 13049T isolated from East Sea sediment, South Korea.</title>
        <authorList>
            <person name="Jung B.K."/>
            <person name="Hong S.-J."/>
            <person name="Shin J.-H."/>
        </authorList>
    </citation>
    <scope>NUCLEOTIDE SEQUENCE [LARGE SCALE GENOMIC DNA]</scope>
    <source>
        <strain evidence="1 2">KCTC 13049</strain>
    </source>
</reference>
<gene>
    <name evidence="1" type="ORF">B9T62_36260</name>
</gene>
<evidence type="ECO:0000313" key="2">
    <source>
        <dbReference type="Proteomes" id="UP000249890"/>
    </source>
</evidence>
<dbReference type="AlphaFoldDB" id="A0A2Z2KIH1"/>
<dbReference type="Proteomes" id="UP000249890">
    <property type="component" value="Chromosome"/>
</dbReference>
<dbReference type="InterPro" id="IPR004027">
    <property type="entry name" value="SEC_C_motif"/>
</dbReference>
<accession>A0A2Z2KIH1</accession>
<dbReference type="KEGG" id="pdh:B9T62_36260"/>
<dbReference type="Pfam" id="PF02810">
    <property type="entry name" value="SEC-C"/>
    <property type="match status" value="1"/>
</dbReference>
<sequence length="457" mass="53113">MIGRNDPCPCGSGKKYKQCCLLKQSEDQTVQAKARHFFDRKFKLTTDLYSFLAHKQGGEWAFDHQKYKPFDSSLGNYREGAGNMWAYFFHVYDNGLRGIDWFVKEKGQRYSGEDREMLQRWREMKISCYQMVDQYEQGAVIEDIWSKERYRMPYCETMIKLPPWTVSIGMIEPYVQDWCIHGVFMWGHPDVAFEVMTRVEQLQEERAKASEQEMSTSVILAANYPEMLNLSNRINSRNRKTVSNLEDMREQIFETHQYTCEYPELLEQMLLDTRDEYILAPGTDPEEGITIISRADKLDGLLGTIPADRREQLGLNEIEISKDLATIVIDKKGVTVSGWQSAELEATMELMESKLSTAVGLTQVNVRREAKQFPKNIFMNGYNIMTDKNLSEQEVTDYGNLPVLLQWARVTQEQAPTESAETFVRRKEYEHYLINPNYSNLKLLRIALGLLESPFTV</sequence>